<name>A0A4Q5LT57_9BACT</name>
<dbReference type="RefSeq" id="WP_130024098.1">
    <property type="nucleotide sequence ID" value="NZ_SEWF01000075.1"/>
</dbReference>
<proteinExistence type="predicted"/>
<protein>
    <submittedName>
        <fullName evidence="2">RNA methyltransferase</fullName>
    </submittedName>
</protein>
<evidence type="ECO:0000313" key="2">
    <source>
        <dbReference type="EMBL" id="RYU92734.1"/>
    </source>
</evidence>
<evidence type="ECO:0000313" key="3">
    <source>
        <dbReference type="Proteomes" id="UP000293162"/>
    </source>
</evidence>
<dbReference type="EMBL" id="SEWF01000075">
    <property type="protein sequence ID" value="RYU92734.1"/>
    <property type="molecule type" value="Genomic_DNA"/>
</dbReference>
<gene>
    <name evidence="2" type="ORF">EWM59_25695</name>
</gene>
<dbReference type="SUPFAM" id="SSF159894">
    <property type="entry name" value="YgaC/TfoX-N like"/>
    <property type="match status" value="1"/>
</dbReference>
<reference evidence="2 3" key="1">
    <citation type="submission" date="2019-02" db="EMBL/GenBank/DDBJ databases">
        <title>Bacterial novel species Emticicia sp. 17J42-9 isolated from soil.</title>
        <authorList>
            <person name="Jung H.-Y."/>
        </authorList>
    </citation>
    <scope>NUCLEOTIDE SEQUENCE [LARGE SCALE GENOMIC DNA]</scope>
    <source>
        <strain evidence="2 3">17J42-9</strain>
    </source>
</reference>
<dbReference type="Pfam" id="PF04993">
    <property type="entry name" value="TfoX_N"/>
    <property type="match status" value="1"/>
</dbReference>
<dbReference type="GO" id="GO:0008168">
    <property type="term" value="F:methyltransferase activity"/>
    <property type="evidence" value="ECO:0007669"/>
    <property type="project" value="UniProtKB-KW"/>
</dbReference>
<dbReference type="Gene3D" id="3.30.1460.30">
    <property type="entry name" value="YgaC/TfoX-N like chaperone"/>
    <property type="match status" value="1"/>
</dbReference>
<feature type="domain" description="TfoX N-terminal" evidence="1">
    <location>
        <begin position="21"/>
        <end position="108"/>
    </location>
</feature>
<comment type="caution">
    <text evidence="2">The sequence shown here is derived from an EMBL/GenBank/DDBJ whole genome shotgun (WGS) entry which is preliminary data.</text>
</comment>
<keyword evidence="2" id="KW-0489">Methyltransferase</keyword>
<organism evidence="2 3">
    <name type="scientific">Emticicia agri</name>
    <dbReference type="NCBI Taxonomy" id="2492393"/>
    <lineage>
        <taxon>Bacteria</taxon>
        <taxon>Pseudomonadati</taxon>
        <taxon>Bacteroidota</taxon>
        <taxon>Cytophagia</taxon>
        <taxon>Cytophagales</taxon>
        <taxon>Leadbetterellaceae</taxon>
        <taxon>Emticicia</taxon>
    </lineage>
</organism>
<dbReference type="Proteomes" id="UP000293162">
    <property type="component" value="Unassembled WGS sequence"/>
</dbReference>
<sequence>MAYNESVLQRIREILISKQLDFSEKNMFGGVCILIDDKMLCATHTDKKTGEDVLLCRLSEQDYEAALENVNCIPMDFTGKSMKGYVYVNENGFKSQKNLEYWLQLCLNFNPLAKKSKK</sequence>
<keyword evidence="3" id="KW-1185">Reference proteome</keyword>
<dbReference type="InterPro" id="IPR007076">
    <property type="entry name" value="TfoX_N"/>
</dbReference>
<keyword evidence="2" id="KW-0808">Transferase</keyword>
<dbReference type="OrthoDB" id="214902at2"/>
<accession>A0A4Q5LT57</accession>
<dbReference type="AlphaFoldDB" id="A0A4Q5LT57"/>
<evidence type="ECO:0000259" key="1">
    <source>
        <dbReference type="Pfam" id="PF04993"/>
    </source>
</evidence>
<dbReference type="GO" id="GO:0032259">
    <property type="term" value="P:methylation"/>
    <property type="evidence" value="ECO:0007669"/>
    <property type="project" value="UniProtKB-KW"/>
</dbReference>